<dbReference type="PRINTS" id="PR00081">
    <property type="entry name" value="GDHRDH"/>
</dbReference>
<gene>
    <name evidence="2" type="ORF">METZ01_LOCUS70665</name>
</gene>
<dbReference type="PANTHER" id="PTHR45024">
    <property type="entry name" value="DEHYDROGENASES, SHORT CHAIN"/>
    <property type="match status" value="1"/>
</dbReference>
<evidence type="ECO:0000259" key="1">
    <source>
        <dbReference type="SMART" id="SM00822"/>
    </source>
</evidence>
<dbReference type="InterPro" id="IPR020904">
    <property type="entry name" value="Sc_DH/Rdtase_CS"/>
</dbReference>
<dbReference type="Pfam" id="PF00106">
    <property type="entry name" value="adh_short"/>
    <property type="match status" value="1"/>
</dbReference>
<dbReference type="SMART" id="SM00822">
    <property type="entry name" value="PKS_KR"/>
    <property type="match status" value="1"/>
</dbReference>
<proteinExistence type="predicted"/>
<feature type="domain" description="Ketoreductase" evidence="1">
    <location>
        <begin position="11"/>
        <end position="207"/>
    </location>
</feature>
<dbReference type="Gene3D" id="3.40.50.720">
    <property type="entry name" value="NAD(P)-binding Rossmann-like Domain"/>
    <property type="match status" value="1"/>
</dbReference>
<sequence>MMTDSKLVEGKVALVTGAGRGVGAAVAKLLAEHGARVIVNDLGGSESGEGRDRAPAMETVNAIREVGGEAEANFDSVGDTRAARGMIEQAIDCFGGLDIVVNNAGIVRDVIFHKMSEDDWDAVMNVHLKGSFNISSAGAGHFRKQESGCFVHMTSTSGLVGNLGQANYAAAKLGIVGLSKSIALDMSRFNVRSNCVAPFAWSRLIGSIPVNNDAQRARVEKLKRMTPEKIAPVVVALASDAASDVTGQIFAVRNNEVFLIGQNRPLRGIQESAGWTPSGVIGHAFPALRNDFYPLHSSADVFSWDPV</sequence>
<protein>
    <recommendedName>
        <fullName evidence="1">Ketoreductase domain-containing protein</fullName>
    </recommendedName>
</protein>
<dbReference type="PANTHER" id="PTHR45024:SF3">
    <property type="entry name" value="BLL2957 PROTEIN"/>
    <property type="match status" value="1"/>
</dbReference>
<dbReference type="PRINTS" id="PR00080">
    <property type="entry name" value="SDRFAMILY"/>
</dbReference>
<organism evidence="2">
    <name type="scientific">marine metagenome</name>
    <dbReference type="NCBI Taxonomy" id="408172"/>
    <lineage>
        <taxon>unclassified sequences</taxon>
        <taxon>metagenomes</taxon>
        <taxon>ecological metagenomes</taxon>
    </lineage>
</organism>
<dbReference type="PROSITE" id="PS00061">
    <property type="entry name" value="ADH_SHORT"/>
    <property type="match status" value="1"/>
</dbReference>
<name>A0A381TQN7_9ZZZZ</name>
<accession>A0A381TQN7</accession>
<dbReference type="SUPFAM" id="SSF51735">
    <property type="entry name" value="NAD(P)-binding Rossmann-fold domains"/>
    <property type="match status" value="1"/>
</dbReference>
<dbReference type="AlphaFoldDB" id="A0A381TQN7"/>
<reference evidence="2" key="1">
    <citation type="submission" date="2018-05" db="EMBL/GenBank/DDBJ databases">
        <authorList>
            <person name="Lanie J.A."/>
            <person name="Ng W.-L."/>
            <person name="Kazmierczak K.M."/>
            <person name="Andrzejewski T.M."/>
            <person name="Davidsen T.M."/>
            <person name="Wayne K.J."/>
            <person name="Tettelin H."/>
            <person name="Glass J.I."/>
            <person name="Rusch D."/>
            <person name="Podicherti R."/>
            <person name="Tsui H.-C.T."/>
            <person name="Winkler M.E."/>
        </authorList>
    </citation>
    <scope>NUCLEOTIDE SEQUENCE</scope>
</reference>
<dbReference type="InterPro" id="IPR036291">
    <property type="entry name" value="NAD(P)-bd_dom_sf"/>
</dbReference>
<dbReference type="EMBL" id="UINC01004919">
    <property type="protein sequence ID" value="SVA17811.1"/>
    <property type="molecule type" value="Genomic_DNA"/>
</dbReference>
<dbReference type="InterPro" id="IPR002347">
    <property type="entry name" value="SDR_fam"/>
</dbReference>
<dbReference type="InterPro" id="IPR057326">
    <property type="entry name" value="KR_dom"/>
</dbReference>
<dbReference type="InterPro" id="IPR051687">
    <property type="entry name" value="Peroxisomal_Beta-Oxidation"/>
</dbReference>
<evidence type="ECO:0000313" key="2">
    <source>
        <dbReference type="EMBL" id="SVA17811.1"/>
    </source>
</evidence>